<sequence>MLNIFRNYNPFSVIALFVLALFLKLAILIHPETVFVANKSQIMWLKLSSFLQLILGGSSFLITFFAVCNIFGQAIFLNSIANRHHLFPKSNYFPALTYVLVTSLFKEWNYLSAALISNWLILAMLSSILKLYAVSDARKQIFNIGCFISLTAMLVFPNIIFIFLLLLALAILRPFKAAEWMVALLGILTPFYFLAGILYLSDDLHLMKKMIAIGVSLPSKLDNAPVELAAFSMLVIMIVTGIYYLNNFMSRMLFQNKKWWWVLFACFFISLVAGVFTVAKGFNQWMALLIPGSFVIANAWFEERKRWVTNVLFYLFIAVIIFAQWF</sequence>
<evidence type="ECO:0000256" key="1">
    <source>
        <dbReference type="SAM" id="Phobius"/>
    </source>
</evidence>
<protein>
    <recommendedName>
        <fullName evidence="4">Beta-carotene 15,15'-monooxygenase</fullName>
    </recommendedName>
</protein>
<feature type="transmembrane region" description="Helical" evidence="1">
    <location>
        <begin position="141"/>
        <end position="168"/>
    </location>
</feature>
<dbReference type="Proteomes" id="UP000323632">
    <property type="component" value="Unassembled WGS sequence"/>
</dbReference>
<feature type="transmembrane region" description="Helical" evidence="1">
    <location>
        <begin position="259"/>
        <end position="279"/>
    </location>
</feature>
<feature type="transmembrane region" description="Helical" evidence="1">
    <location>
        <begin position="308"/>
        <end position="325"/>
    </location>
</feature>
<comment type="caution">
    <text evidence="2">The sequence shown here is derived from an EMBL/GenBank/DDBJ whole genome shotgun (WGS) entry which is preliminary data.</text>
</comment>
<organism evidence="2 3">
    <name type="scientific">Taibaiella lutea</name>
    <dbReference type="NCBI Taxonomy" id="2608001"/>
    <lineage>
        <taxon>Bacteria</taxon>
        <taxon>Pseudomonadati</taxon>
        <taxon>Bacteroidota</taxon>
        <taxon>Chitinophagia</taxon>
        <taxon>Chitinophagales</taxon>
        <taxon>Chitinophagaceae</taxon>
        <taxon>Taibaiella</taxon>
    </lineage>
</organism>
<keyword evidence="1" id="KW-0812">Transmembrane</keyword>
<dbReference type="RefSeq" id="WP_150031661.1">
    <property type="nucleotide sequence ID" value="NZ_VWSH01000001.1"/>
</dbReference>
<keyword evidence="1" id="KW-0472">Membrane</keyword>
<feature type="transmembrane region" description="Helical" evidence="1">
    <location>
        <begin position="108"/>
        <end position="129"/>
    </location>
</feature>
<feature type="transmembrane region" description="Helical" evidence="1">
    <location>
        <begin position="180"/>
        <end position="200"/>
    </location>
</feature>
<feature type="transmembrane region" description="Helical" evidence="1">
    <location>
        <begin position="12"/>
        <end position="30"/>
    </location>
</feature>
<evidence type="ECO:0000313" key="2">
    <source>
        <dbReference type="EMBL" id="KAA5537085.1"/>
    </source>
</evidence>
<keyword evidence="3" id="KW-1185">Reference proteome</keyword>
<feature type="transmembrane region" description="Helical" evidence="1">
    <location>
        <begin position="50"/>
        <end position="77"/>
    </location>
</feature>
<gene>
    <name evidence="2" type="ORF">F0919_05260</name>
</gene>
<reference evidence="2 3" key="1">
    <citation type="submission" date="2019-09" db="EMBL/GenBank/DDBJ databases">
        <title>Genome sequence and assembly of Taibaiella sp.</title>
        <authorList>
            <person name="Chhetri G."/>
        </authorList>
    </citation>
    <scope>NUCLEOTIDE SEQUENCE [LARGE SCALE GENOMIC DNA]</scope>
    <source>
        <strain evidence="2 3">KVB11</strain>
    </source>
</reference>
<name>A0A5M6CVZ7_9BACT</name>
<evidence type="ECO:0000313" key="3">
    <source>
        <dbReference type="Proteomes" id="UP000323632"/>
    </source>
</evidence>
<evidence type="ECO:0008006" key="4">
    <source>
        <dbReference type="Google" id="ProtNLM"/>
    </source>
</evidence>
<feature type="transmembrane region" description="Helical" evidence="1">
    <location>
        <begin position="228"/>
        <end position="247"/>
    </location>
</feature>
<dbReference type="AlphaFoldDB" id="A0A5M6CVZ7"/>
<dbReference type="EMBL" id="VWSH01000001">
    <property type="protein sequence ID" value="KAA5537085.1"/>
    <property type="molecule type" value="Genomic_DNA"/>
</dbReference>
<feature type="transmembrane region" description="Helical" evidence="1">
    <location>
        <begin position="285"/>
        <end position="301"/>
    </location>
</feature>
<dbReference type="InterPro" id="IPR045625">
    <property type="entry name" value="DUF6427"/>
</dbReference>
<dbReference type="Pfam" id="PF19992">
    <property type="entry name" value="DUF6427"/>
    <property type="match status" value="1"/>
</dbReference>
<proteinExistence type="predicted"/>
<keyword evidence="1" id="KW-1133">Transmembrane helix</keyword>
<accession>A0A5M6CVZ7</accession>